<reference evidence="3 4" key="1">
    <citation type="submission" date="2018-01" db="EMBL/GenBank/DDBJ databases">
        <title>The whole genome sequencing and assembly of Paenibacillus chitinolyticus KCCM 41400 strain.</title>
        <authorList>
            <person name="Kim J.-Y."/>
            <person name="Park M.-K."/>
            <person name="Lee Y.-J."/>
            <person name="Yi H."/>
            <person name="Bahn Y.-S."/>
            <person name="Kim J.F."/>
            <person name="Lee D.-W."/>
        </authorList>
    </citation>
    <scope>NUCLEOTIDE SEQUENCE [LARGE SCALE GENOMIC DNA]</scope>
    <source>
        <strain evidence="3 4">KCCM 41400</strain>
    </source>
</reference>
<dbReference type="EMBL" id="CP026520">
    <property type="protein sequence ID" value="QAV17320.1"/>
    <property type="molecule type" value="Genomic_DNA"/>
</dbReference>
<dbReference type="KEGG" id="pchi:PC41400_06440"/>
<keyword evidence="5" id="KW-1185">Reference proteome</keyword>
<dbReference type="CDD" id="cd05006">
    <property type="entry name" value="SIS_GmhA"/>
    <property type="match status" value="1"/>
</dbReference>
<dbReference type="SUPFAM" id="SSF53697">
    <property type="entry name" value="SIS domain"/>
    <property type="match status" value="1"/>
</dbReference>
<dbReference type="InterPro" id="IPR035461">
    <property type="entry name" value="GmhA/DiaA"/>
</dbReference>
<dbReference type="EMBL" id="JAMDMJ010000008">
    <property type="protein sequence ID" value="MCY9595555.1"/>
    <property type="molecule type" value="Genomic_DNA"/>
</dbReference>
<feature type="domain" description="SIS" evidence="1">
    <location>
        <begin position="33"/>
        <end position="225"/>
    </location>
</feature>
<dbReference type="Proteomes" id="UP000288943">
    <property type="component" value="Chromosome"/>
</dbReference>
<organism evidence="3 4">
    <name type="scientific">Paenibacillus chitinolyticus</name>
    <dbReference type="NCBI Taxonomy" id="79263"/>
    <lineage>
        <taxon>Bacteria</taxon>
        <taxon>Bacillati</taxon>
        <taxon>Bacillota</taxon>
        <taxon>Bacilli</taxon>
        <taxon>Bacillales</taxon>
        <taxon>Paenibacillaceae</taxon>
        <taxon>Paenibacillus</taxon>
    </lineage>
</organism>
<evidence type="ECO:0000313" key="2">
    <source>
        <dbReference type="EMBL" id="MCY9595555.1"/>
    </source>
</evidence>
<dbReference type="Pfam" id="PF13580">
    <property type="entry name" value="SIS_2"/>
    <property type="match status" value="2"/>
</dbReference>
<protein>
    <submittedName>
        <fullName evidence="3">SIS domain-containing protein</fullName>
    </submittedName>
</protein>
<dbReference type="Gene3D" id="3.40.50.10490">
    <property type="entry name" value="Glucose-6-phosphate isomerase like protein, domain 1"/>
    <property type="match status" value="1"/>
</dbReference>
<evidence type="ECO:0000259" key="1">
    <source>
        <dbReference type="PROSITE" id="PS51464"/>
    </source>
</evidence>
<evidence type="ECO:0000313" key="4">
    <source>
        <dbReference type="Proteomes" id="UP000288943"/>
    </source>
</evidence>
<dbReference type="RefSeq" id="WP_042229623.1">
    <property type="nucleotide sequence ID" value="NZ_CP026520.1"/>
</dbReference>
<dbReference type="OrthoDB" id="9781311at2"/>
<sequence>MKKAVSRHLDTLVRKHGRLEDSRTAMGEAFAVMEGSFRNGGKLLVCGNGGSASDAEHIVGELMKGFRLKRPPEAASLKRLKGRMPDTAGLPGEPVPPCLYGLQLGLPAISLVSQTALVTAVLNDLAADAVFAQQVLGYGNPGDVLLGISTSGQAANVTRAMEVARTLGLATVALTGAGKGRIRAWSDVVLASPSSVTDEIQEDHVKMYHTLCLMLEEEFFGPESETEG</sequence>
<gene>
    <name evidence="2" type="ORF">M5X16_07215</name>
    <name evidence="3" type="ORF">PC41400_06440</name>
</gene>
<evidence type="ECO:0000313" key="5">
    <source>
        <dbReference type="Proteomes" id="UP001527202"/>
    </source>
</evidence>
<dbReference type="InterPro" id="IPR001347">
    <property type="entry name" value="SIS_dom"/>
</dbReference>
<dbReference type="InterPro" id="IPR046348">
    <property type="entry name" value="SIS_dom_sf"/>
</dbReference>
<dbReference type="GeneID" id="95374456"/>
<dbReference type="AlphaFoldDB" id="A0A410WSM5"/>
<dbReference type="Proteomes" id="UP001527202">
    <property type="component" value="Unassembled WGS sequence"/>
</dbReference>
<proteinExistence type="predicted"/>
<dbReference type="PANTHER" id="PTHR30390">
    <property type="entry name" value="SEDOHEPTULOSE 7-PHOSPHATE ISOMERASE / DNAA INITIATOR-ASSOCIATING FACTOR FOR REPLICATION INITIATION"/>
    <property type="match status" value="1"/>
</dbReference>
<dbReference type="GO" id="GO:0097367">
    <property type="term" value="F:carbohydrate derivative binding"/>
    <property type="evidence" value="ECO:0007669"/>
    <property type="project" value="InterPro"/>
</dbReference>
<dbReference type="InterPro" id="IPR050099">
    <property type="entry name" value="SIS_GmhA/DiaA_subfam"/>
</dbReference>
<dbReference type="GO" id="GO:1901135">
    <property type="term" value="P:carbohydrate derivative metabolic process"/>
    <property type="evidence" value="ECO:0007669"/>
    <property type="project" value="InterPro"/>
</dbReference>
<evidence type="ECO:0000313" key="3">
    <source>
        <dbReference type="EMBL" id="QAV17320.1"/>
    </source>
</evidence>
<accession>A0A410WSM5</accession>
<reference evidence="2 5" key="2">
    <citation type="submission" date="2022-05" db="EMBL/GenBank/DDBJ databases">
        <title>Genome Sequencing of Bee-Associated Microbes.</title>
        <authorList>
            <person name="Dunlap C."/>
        </authorList>
    </citation>
    <scope>NUCLEOTIDE SEQUENCE [LARGE SCALE GENOMIC DNA]</scope>
    <source>
        <strain evidence="2 5">NRRL B-23120</strain>
    </source>
</reference>
<name>A0A410WSM5_9BACL</name>
<dbReference type="PROSITE" id="PS51464">
    <property type="entry name" value="SIS"/>
    <property type="match status" value="1"/>
</dbReference>